<feature type="transmembrane region" description="Helical" evidence="2">
    <location>
        <begin position="47"/>
        <end position="68"/>
    </location>
</feature>
<feature type="region of interest" description="Disordered" evidence="1">
    <location>
        <begin position="1"/>
        <end position="48"/>
    </location>
</feature>
<protein>
    <submittedName>
        <fullName evidence="3">Uncharacterized protein</fullName>
    </submittedName>
</protein>
<gene>
    <name evidence="3" type="ORF">SAMN04488107_0668</name>
</gene>
<organism evidence="3 4">
    <name type="scientific">Geodermatophilus saharensis</name>
    <dbReference type="NCBI Taxonomy" id="1137994"/>
    <lineage>
        <taxon>Bacteria</taxon>
        <taxon>Bacillati</taxon>
        <taxon>Actinomycetota</taxon>
        <taxon>Actinomycetes</taxon>
        <taxon>Geodermatophilales</taxon>
        <taxon>Geodermatophilaceae</taxon>
        <taxon>Geodermatophilus</taxon>
    </lineage>
</organism>
<keyword evidence="2" id="KW-0472">Membrane</keyword>
<name>A0A239A9U7_9ACTN</name>
<proteinExistence type="predicted"/>
<dbReference type="Proteomes" id="UP000198386">
    <property type="component" value="Unassembled WGS sequence"/>
</dbReference>
<accession>A0A239A9U7</accession>
<feature type="region of interest" description="Disordered" evidence="1">
    <location>
        <begin position="72"/>
        <end position="98"/>
    </location>
</feature>
<sequence length="311" mass="31251">MPDAAGPAGSGPAAGPRHADPDDTPARALPRLGHRARHRDRSTRPGPLVRGGLLALVLAALVVAAALVPRLTGAPPGEAGTAAPPPTAGEPGTPAAWLSAALPPTTDLAAADAVREELSASGVPPDRLRPAGAGVASGSLLAVTGAAPPDSRVVARFDRPGGGELLVVDPRPGEPTAEQLERRRSLAEALLANPTTGAGPEAADVLRSGEVDLRLLSLLAALAAREGVGVAAFPVLPGEEGAATPARRVLLDAVGGAAVPDDPAAADRLRAWLAAQRPPFRPDDVQVTDDGVLVSFRYAPDPDALVADATR</sequence>
<evidence type="ECO:0000313" key="3">
    <source>
        <dbReference type="EMBL" id="SNR92350.1"/>
    </source>
</evidence>
<keyword evidence="2" id="KW-1133">Transmembrane helix</keyword>
<evidence type="ECO:0000256" key="1">
    <source>
        <dbReference type="SAM" id="MobiDB-lite"/>
    </source>
</evidence>
<feature type="compositionally biased region" description="Low complexity" evidence="1">
    <location>
        <begin position="89"/>
        <end position="98"/>
    </location>
</feature>
<dbReference type="OrthoDB" id="5178909at2"/>
<dbReference type="RefSeq" id="WP_089402422.1">
    <property type="nucleotide sequence ID" value="NZ_FZOH01000001.1"/>
</dbReference>
<feature type="compositionally biased region" description="Low complexity" evidence="1">
    <location>
        <begin position="1"/>
        <end position="16"/>
    </location>
</feature>
<evidence type="ECO:0000256" key="2">
    <source>
        <dbReference type="SAM" id="Phobius"/>
    </source>
</evidence>
<evidence type="ECO:0000313" key="4">
    <source>
        <dbReference type="Proteomes" id="UP000198386"/>
    </source>
</evidence>
<keyword evidence="2" id="KW-0812">Transmembrane</keyword>
<feature type="compositionally biased region" description="Low complexity" evidence="1">
    <location>
        <begin position="72"/>
        <end position="82"/>
    </location>
</feature>
<dbReference type="AlphaFoldDB" id="A0A239A9U7"/>
<reference evidence="4" key="1">
    <citation type="submission" date="2017-06" db="EMBL/GenBank/DDBJ databases">
        <authorList>
            <person name="Varghese N."/>
            <person name="Submissions S."/>
        </authorList>
    </citation>
    <scope>NUCLEOTIDE SEQUENCE [LARGE SCALE GENOMIC DNA]</scope>
    <source>
        <strain evidence="4">DSM 45423</strain>
    </source>
</reference>
<dbReference type="EMBL" id="FZOH01000001">
    <property type="protein sequence ID" value="SNR92350.1"/>
    <property type="molecule type" value="Genomic_DNA"/>
</dbReference>
<keyword evidence="4" id="KW-1185">Reference proteome</keyword>
<feature type="compositionally biased region" description="Basic residues" evidence="1">
    <location>
        <begin position="32"/>
        <end position="41"/>
    </location>
</feature>